<dbReference type="InterPro" id="IPR003439">
    <property type="entry name" value="ABC_transporter-like_ATP-bd"/>
</dbReference>
<evidence type="ECO:0000259" key="5">
    <source>
        <dbReference type="PROSITE" id="PS50893"/>
    </source>
</evidence>
<dbReference type="AlphaFoldDB" id="A0A8H5WEQ5"/>
<evidence type="ECO:0000256" key="4">
    <source>
        <dbReference type="ARBA" id="ARBA00024363"/>
    </source>
</evidence>
<dbReference type="SUPFAM" id="SSF63411">
    <property type="entry name" value="LuxS/MPP-like metallohydrolase"/>
    <property type="match status" value="1"/>
</dbReference>
<evidence type="ECO:0000313" key="6">
    <source>
        <dbReference type="EMBL" id="KAF5657286.1"/>
    </source>
</evidence>
<dbReference type="PROSITE" id="PS50893">
    <property type="entry name" value="ABC_TRANSPORTER_2"/>
    <property type="match status" value="1"/>
</dbReference>
<evidence type="ECO:0000313" key="7">
    <source>
        <dbReference type="Proteomes" id="UP000567885"/>
    </source>
</evidence>
<sequence>MVKITSTCSLEVGKLITFLLVLRSAVYNGGKPGSVLAFNFYWVNVINTLNFFAGIQTRLTQGLTAARQLRTILEIKSTIVYGCHELQLDNGKIQMKDVSFHHHKEENGDKRHVLKNFSVEFAAGTTTAIIGPSGCGKSTIVGSIAKVHQIQKGSITFDDQNTNTLKRGEVPKHVAYLEQKTAIFDGTFAENIAYGYPGASHNDIQAAAKKARIHDSIMERSGEYGANVGENGSNLSGGENQRLGVARLFMTNKPIIIIDEATSAQDAVTQSQIDESLEEHCRDKTVIKIAHRLSTIKGADKIIRLEKDEDGCARIAEQGTHDELMEQGGGLQLRRQEDPKVPANENYCVETWFYIGSSEDCEVRTKTLLHEPAFNQLRTKEQLGYLIFSGNRAFPTTYDFRSLIQSEMIPHFSGARLEALLRRHADTLDNMSNRESQAKLECGMFGKDQ</sequence>
<dbReference type="OrthoDB" id="6500128at2759"/>
<feature type="domain" description="ABC transporter" evidence="5">
    <location>
        <begin position="93"/>
        <end position="337"/>
    </location>
</feature>
<dbReference type="Gene3D" id="3.30.830.10">
    <property type="entry name" value="Metalloenzyme, LuxS/M16 peptidase-like"/>
    <property type="match status" value="1"/>
</dbReference>
<keyword evidence="3" id="KW-0067">ATP-binding</keyword>
<dbReference type="InterPro" id="IPR003593">
    <property type="entry name" value="AAA+_ATPase"/>
</dbReference>
<comment type="similarity">
    <text evidence="4">Belongs to the ABC transporter superfamily. ABCB family. Heavy Metal importer (TC 3.A.1.210) subfamily.</text>
</comment>
<dbReference type="InterPro" id="IPR011249">
    <property type="entry name" value="Metalloenz_LuxS/M16"/>
</dbReference>
<protein>
    <submittedName>
        <fullName evidence="6">Thiamine ABC transporter permease</fullName>
    </submittedName>
</protein>
<gene>
    <name evidence="6" type="ORF">FHETE_10509</name>
</gene>
<dbReference type="Proteomes" id="UP000567885">
    <property type="component" value="Unassembled WGS sequence"/>
</dbReference>
<dbReference type="GO" id="GO:0005524">
    <property type="term" value="F:ATP binding"/>
    <property type="evidence" value="ECO:0007669"/>
    <property type="project" value="UniProtKB-KW"/>
</dbReference>
<evidence type="ECO:0000256" key="1">
    <source>
        <dbReference type="ARBA" id="ARBA00022723"/>
    </source>
</evidence>
<keyword evidence="7" id="KW-1185">Reference proteome</keyword>
<dbReference type="GO" id="GO:0046872">
    <property type="term" value="F:metal ion binding"/>
    <property type="evidence" value="ECO:0007669"/>
    <property type="project" value="UniProtKB-KW"/>
</dbReference>
<dbReference type="Gene3D" id="3.40.50.300">
    <property type="entry name" value="P-loop containing nucleotide triphosphate hydrolases"/>
    <property type="match status" value="1"/>
</dbReference>
<dbReference type="GO" id="GO:0042626">
    <property type="term" value="F:ATPase-coupled transmembrane transporter activity"/>
    <property type="evidence" value="ECO:0007669"/>
    <property type="project" value="TreeGrafter"/>
</dbReference>
<dbReference type="Pfam" id="PF22456">
    <property type="entry name" value="PqqF-like_C_4"/>
    <property type="match status" value="1"/>
</dbReference>
<dbReference type="GO" id="GO:0016887">
    <property type="term" value="F:ATP hydrolysis activity"/>
    <property type="evidence" value="ECO:0007669"/>
    <property type="project" value="InterPro"/>
</dbReference>
<keyword evidence="2" id="KW-0547">Nucleotide-binding</keyword>
<dbReference type="InterPro" id="IPR039421">
    <property type="entry name" value="Type_1_exporter"/>
</dbReference>
<accession>A0A8H5WEQ5</accession>
<dbReference type="InterPro" id="IPR054734">
    <property type="entry name" value="PqqF-like_C_4"/>
</dbReference>
<dbReference type="Pfam" id="PF00005">
    <property type="entry name" value="ABC_tran"/>
    <property type="match status" value="1"/>
</dbReference>
<comment type="caution">
    <text evidence="6">The sequence shown here is derived from an EMBL/GenBank/DDBJ whole genome shotgun (WGS) entry which is preliminary data.</text>
</comment>
<dbReference type="PANTHER" id="PTHR24221:SF654">
    <property type="entry name" value="ATP-BINDING CASSETTE SUB-FAMILY B MEMBER 6"/>
    <property type="match status" value="1"/>
</dbReference>
<keyword evidence="1" id="KW-0479">Metal-binding</keyword>
<proteinExistence type="inferred from homology"/>
<organism evidence="6 7">
    <name type="scientific">Fusarium heterosporum</name>
    <dbReference type="NCBI Taxonomy" id="42747"/>
    <lineage>
        <taxon>Eukaryota</taxon>
        <taxon>Fungi</taxon>
        <taxon>Dikarya</taxon>
        <taxon>Ascomycota</taxon>
        <taxon>Pezizomycotina</taxon>
        <taxon>Sordariomycetes</taxon>
        <taxon>Hypocreomycetidae</taxon>
        <taxon>Hypocreales</taxon>
        <taxon>Nectriaceae</taxon>
        <taxon>Fusarium</taxon>
        <taxon>Fusarium heterosporum species complex</taxon>
    </lineage>
</organism>
<dbReference type="InterPro" id="IPR027417">
    <property type="entry name" value="P-loop_NTPase"/>
</dbReference>
<dbReference type="PANTHER" id="PTHR24221">
    <property type="entry name" value="ATP-BINDING CASSETTE SUB-FAMILY B"/>
    <property type="match status" value="1"/>
</dbReference>
<evidence type="ECO:0000256" key="3">
    <source>
        <dbReference type="ARBA" id="ARBA00022840"/>
    </source>
</evidence>
<dbReference type="SMART" id="SM00382">
    <property type="entry name" value="AAA"/>
    <property type="match status" value="1"/>
</dbReference>
<reference evidence="6 7" key="1">
    <citation type="submission" date="2020-05" db="EMBL/GenBank/DDBJ databases">
        <title>Identification and distribution of gene clusters putatively required for synthesis of sphingolipid metabolism inhibitors in phylogenetically diverse species of the filamentous fungus Fusarium.</title>
        <authorList>
            <person name="Kim H.-S."/>
            <person name="Busman M."/>
            <person name="Brown D.W."/>
            <person name="Divon H."/>
            <person name="Uhlig S."/>
            <person name="Proctor R.H."/>
        </authorList>
    </citation>
    <scope>NUCLEOTIDE SEQUENCE [LARGE SCALE GENOMIC DNA]</scope>
    <source>
        <strain evidence="6 7">NRRL 20693</strain>
    </source>
</reference>
<name>A0A8H5WEQ5_FUSHE</name>
<evidence type="ECO:0000256" key="2">
    <source>
        <dbReference type="ARBA" id="ARBA00022741"/>
    </source>
</evidence>
<dbReference type="EMBL" id="JAAGWQ010000291">
    <property type="protein sequence ID" value="KAF5657286.1"/>
    <property type="molecule type" value="Genomic_DNA"/>
</dbReference>
<dbReference type="SUPFAM" id="SSF52540">
    <property type="entry name" value="P-loop containing nucleoside triphosphate hydrolases"/>
    <property type="match status" value="1"/>
</dbReference>